<sequence length="292" mass="31358">MSWEDVWNRRGEGVDSPSIDLGNTLTEEVQSLVYFTDRAYQGLSRSLSQTYPLAHKVGLIAPSTLTVTELPATMLYQNNICSTGAVGLALKNRYKQGIRFQNLQAISEPMTVGSSQGNIIHSLNGDANPTQLLLRILENTPGTSAANPASYRFLNERVFIGQVGADGKPFRVVHITSGDPSRGSLSVSSDVAPPADSKVQFFIQSGDATNSLQLPGQNSDEAPFKFDFITVPELVSSGELINMSDDHSIVLENTFCAATDVGIVAHRPEDKEECVGSDCPVGTTASLETACM</sequence>
<dbReference type="OrthoDB" id="10251508at2759"/>
<dbReference type="EMBL" id="JANBPK010000929">
    <property type="protein sequence ID" value="KAJ2928355.1"/>
    <property type="molecule type" value="Genomic_DNA"/>
</dbReference>
<name>A0A9W8MDV5_9AGAR</name>
<comment type="caution">
    <text evidence="1">The sequence shown here is derived from an EMBL/GenBank/DDBJ whole genome shotgun (WGS) entry which is preliminary data.</text>
</comment>
<keyword evidence="2" id="KW-1185">Reference proteome</keyword>
<organism evidence="1 2">
    <name type="scientific">Candolleomyces eurysporus</name>
    <dbReference type="NCBI Taxonomy" id="2828524"/>
    <lineage>
        <taxon>Eukaryota</taxon>
        <taxon>Fungi</taxon>
        <taxon>Dikarya</taxon>
        <taxon>Basidiomycota</taxon>
        <taxon>Agaricomycotina</taxon>
        <taxon>Agaricomycetes</taxon>
        <taxon>Agaricomycetidae</taxon>
        <taxon>Agaricales</taxon>
        <taxon>Agaricineae</taxon>
        <taxon>Psathyrellaceae</taxon>
        <taxon>Candolleomyces</taxon>
    </lineage>
</organism>
<feature type="non-terminal residue" evidence="1">
    <location>
        <position position="292"/>
    </location>
</feature>
<gene>
    <name evidence="1" type="ORF">H1R20_g8737</name>
</gene>
<proteinExistence type="predicted"/>
<accession>A0A9W8MDV5</accession>
<evidence type="ECO:0000313" key="1">
    <source>
        <dbReference type="EMBL" id="KAJ2928355.1"/>
    </source>
</evidence>
<dbReference type="Proteomes" id="UP001140091">
    <property type="component" value="Unassembled WGS sequence"/>
</dbReference>
<protein>
    <submittedName>
        <fullName evidence="1">Uncharacterized protein</fullName>
    </submittedName>
</protein>
<dbReference type="AlphaFoldDB" id="A0A9W8MDV5"/>
<evidence type="ECO:0000313" key="2">
    <source>
        <dbReference type="Proteomes" id="UP001140091"/>
    </source>
</evidence>
<reference evidence="1" key="1">
    <citation type="submission" date="2022-06" db="EMBL/GenBank/DDBJ databases">
        <title>Genome Sequence of Candolleomyces eurysporus.</title>
        <authorList>
            <person name="Buettner E."/>
        </authorList>
    </citation>
    <scope>NUCLEOTIDE SEQUENCE</scope>
    <source>
        <strain evidence="1">VTCC 930004</strain>
    </source>
</reference>